<organism evidence="1 2">
    <name type="scientific">Tissierella pigra</name>
    <dbReference type="NCBI Taxonomy" id="2607614"/>
    <lineage>
        <taxon>Bacteria</taxon>
        <taxon>Bacillati</taxon>
        <taxon>Bacillota</taxon>
        <taxon>Tissierellia</taxon>
        <taxon>Tissierellales</taxon>
        <taxon>Tissierellaceae</taxon>
        <taxon>Tissierella</taxon>
    </lineage>
</organism>
<evidence type="ECO:0000313" key="2">
    <source>
        <dbReference type="Proteomes" id="UP000469523"/>
    </source>
</evidence>
<sequence>MESTMKLGMIIKQGTEKEVRKEYDELLQKAKDGYADLVYEFEDDELGTFQIKDENMKITFSLSKSLGDEYAIYQIFE</sequence>
<evidence type="ECO:0000313" key="1">
    <source>
        <dbReference type="EMBL" id="MSU01376.1"/>
    </source>
</evidence>
<protein>
    <submittedName>
        <fullName evidence="1">Uncharacterized protein</fullName>
    </submittedName>
</protein>
<name>A0A6N7XIA5_9FIRM</name>
<dbReference type="AlphaFoldDB" id="A0A6N7XIA5"/>
<reference evidence="1 2" key="1">
    <citation type="submission" date="2019-09" db="EMBL/GenBank/DDBJ databases">
        <title>In-depth cultivation of the pig gut microbiome towards novel bacterial diversity and tailored functional studies.</title>
        <authorList>
            <person name="Wylensek D."/>
            <person name="Hitch T.C.A."/>
            <person name="Clavel T."/>
        </authorList>
    </citation>
    <scope>NUCLEOTIDE SEQUENCE [LARGE SCALE GENOMIC DNA]</scope>
    <source>
        <strain evidence="1 2">WCA3-693-APC-4?</strain>
    </source>
</reference>
<gene>
    <name evidence="1" type="ORF">FYJ83_07840</name>
</gene>
<accession>A0A6N7XIA5</accession>
<comment type="caution">
    <text evidence="1">The sequence shown here is derived from an EMBL/GenBank/DDBJ whole genome shotgun (WGS) entry which is preliminary data.</text>
</comment>
<dbReference type="Proteomes" id="UP000469523">
    <property type="component" value="Unassembled WGS sequence"/>
</dbReference>
<dbReference type="EMBL" id="VUNQ01000014">
    <property type="protein sequence ID" value="MSU01376.1"/>
    <property type="molecule type" value="Genomic_DNA"/>
</dbReference>
<proteinExistence type="predicted"/>
<keyword evidence="2" id="KW-1185">Reference proteome</keyword>
<dbReference type="RefSeq" id="WP_154439790.1">
    <property type="nucleotide sequence ID" value="NZ_VUNQ01000014.1"/>
</dbReference>